<evidence type="ECO:0000313" key="3">
    <source>
        <dbReference type="Proteomes" id="UP000034166"/>
    </source>
</evidence>
<evidence type="ECO:0000313" key="2">
    <source>
        <dbReference type="EMBL" id="KKK39891.1"/>
    </source>
</evidence>
<dbReference type="InterPro" id="IPR000160">
    <property type="entry name" value="GGDEF_dom"/>
</dbReference>
<dbReference type="OrthoDB" id="4986073at2"/>
<dbReference type="RefSeq" id="WP_046521832.1">
    <property type="nucleotide sequence ID" value="NZ_LAYY01000001.1"/>
</dbReference>
<dbReference type="Gene3D" id="3.30.70.270">
    <property type="match status" value="1"/>
</dbReference>
<sequence>MNGNQLSANGTEIIIGIVGPKALKTEIMKALESFPNFQPVFLHATPTTMEPEVMADFISRVEVLLFTEFQTFFNAKQLVDFPIPAQYVPLMGTGLYRSLFLIQNQYDYHYFSVDTVEEKYLKRILYDLGEKDYAFKSFPHYDQSSSIQSIVQFHQDNYQESGSIAITGLQEVSLRLTELGIPNEWVTPTYQDLIVSLERALLATEARKNKESQIVFGIIDIDKFEKITEKYATEHEVQVLKLKFQQMMLNYTKLLDGHLINSGGEEFSFITTRGIFERETRGYKFIPLLNSAKTELGVTISIGVGFGRSAAEAGSHARIALRQSKELGGNVCYIVREDQSVIGPVDIITDTQYEKYDLSITDAELLKKAEMAGMSAAYMTKLMARVARHKKYDYTAQELATTLDITTRSAHRILLKWMDANLVDIVGEEKITYKGRPRRIYRLSFILADHS</sequence>
<accession>A0A0M2T1Q1</accession>
<reference evidence="2 3" key="1">
    <citation type="submission" date="2015-04" db="EMBL/GenBank/DDBJ databases">
        <title>Taxonomic description and genome sequence of Bacillus campisalis sp. nov., a novel member of the genus Bacillus isolated from solar saltern.</title>
        <authorList>
            <person name="Mathan Kumar R."/>
            <person name="Kaur G."/>
            <person name="Kumar A."/>
            <person name="Singh N.K."/>
            <person name="Kaur N."/>
            <person name="Kumar N."/>
            <person name="Mayilraj S."/>
        </authorList>
    </citation>
    <scope>NUCLEOTIDE SEQUENCE [LARGE SCALE GENOMIC DNA]</scope>
    <source>
        <strain evidence="2 3">SA2-6</strain>
    </source>
</reference>
<organism evidence="2 3">
    <name type="scientific">Mesobacillus campisalis</name>
    <dbReference type="NCBI Taxonomy" id="1408103"/>
    <lineage>
        <taxon>Bacteria</taxon>
        <taxon>Bacillati</taxon>
        <taxon>Bacillota</taxon>
        <taxon>Bacilli</taxon>
        <taxon>Bacillales</taxon>
        <taxon>Bacillaceae</taxon>
        <taxon>Mesobacillus</taxon>
    </lineage>
</organism>
<dbReference type="InterPro" id="IPR043128">
    <property type="entry name" value="Rev_trsase/Diguanyl_cyclase"/>
</dbReference>
<gene>
    <name evidence="2" type="ORF">WQ57_01010</name>
</gene>
<dbReference type="EMBL" id="LAYY01000001">
    <property type="protein sequence ID" value="KKK39891.1"/>
    <property type="molecule type" value="Genomic_DNA"/>
</dbReference>
<protein>
    <recommendedName>
        <fullName evidence="1">GGDEF domain-containing protein</fullName>
    </recommendedName>
</protein>
<dbReference type="SUPFAM" id="SSF55073">
    <property type="entry name" value="Nucleotide cyclase"/>
    <property type="match status" value="1"/>
</dbReference>
<comment type="caution">
    <text evidence="2">The sequence shown here is derived from an EMBL/GenBank/DDBJ whole genome shotgun (WGS) entry which is preliminary data.</text>
</comment>
<keyword evidence="3" id="KW-1185">Reference proteome</keyword>
<name>A0A0M2T1Q1_9BACI</name>
<dbReference type="PATRIC" id="fig|1408103.3.peg.222"/>
<evidence type="ECO:0000259" key="1">
    <source>
        <dbReference type="PROSITE" id="PS50887"/>
    </source>
</evidence>
<dbReference type="InterPro" id="IPR029787">
    <property type="entry name" value="Nucleotide_cyclase"/>
</dbReference>
<dbReference type="PROSITE" id="PS50887">
    <property type="entry name" value="GGDEF"/>
    <property type="match status" value="1"/>
</dbReference>
<proteinExistence type="predicted"/>
<feature type="domain" description="GGDEF" evidence="1">
    <location>
        <begin position="212"/>
        <end position="337"/>
    </location>
</feature>
<dbReference type="AlphaFoldDB" id="A0A0M2T1Q1"/>
<dbReference type="Proteomes" id="UP000034166">
    <property type="component" value="Unassembled WGS sequence"/>
</dbReference>